<feature type="transmembrane region" description="Helical" evidence="1">
    <location>
        <begin position="132"/>
        <end position="150"/>
    </location>
</feature>
<dbReference type="InterPro" id="IPR007163">
    <property type="entry name" value="VCA0040-like"/>
</dbReference>
<evidence type="ECO:0000313" key="3">
    <source>
        <dbReference type="Proteomes" id="UP000005496"/>
    </source>
</evidence>
<dbReference type="PANTHER" id="PTHR37308">
    <property type="entry name" value="INTEGRAL MEMBRANE PROTEIN"/>
    <property type="match status" value="1"/>
</dbReference>
<keyword evidence="3" id="KW-1185">Reference proteome</keyword>
<dbReference type="EMBL" id="ACJN02000003">
    <property type="protein sequence ID" value="EFI33726.1"/>
    <property type="molecule type" value="Genomic_DNA"/>
</dbReference>
<dbReference type="AlphaFoldDB" id="D6SSR0"/>
<dbReference type="PANTHER" id="PTHR37308:SF1">
    <property type="entry name" value="POLYPRENYL-PHOSPHATE TRANSPORTER"/>
    <property type="match status" value="1"/>
</dbReference>
<feature type="transmembrane region" description="Helical" evidence="1">
    <location>
        <begin position="74"/>
        <end position="97"/>
    </location>
</feature>
<evidence type="ECO:0008006" key="4">
    <source>
        <dbReference type="Google" id="ProtNLM"/>
    </source>
</evidence>
<organism evidence="2 3">
    <name type="scientific">Desulfonatronospira thiodismutans ASO3-1</name>
    <dbReference type="NCBI Taxonomy" id="555779"/>
    <lineage>
        <taxon>Bacteria</taxon>
        <taxon>Pseudomonadati</taxon>
        <taxon>Thermodesulfobacteriota</taxon>
        <taxon>Desulfovibrionia</taxon>
        <taxon>Desulfovibrionales</taxon>
        <taxon>Desulfonatronovibrionaceae</taxon>
        <taxon>Desulfonatronospira</taxon>
    </lineage>
</organism>
<feature type="transmembrane region" description="Helical" evidence="1">
    <location>
        <begin position="206"/>
        <end position="225"/>
    </location>
</feature>
<dbReference type="RefSeq" id="WP_008871075.1">
    <property type="nucleotide sequence ID" value="NZ_ACJN02000003.1"/>
</dbReference>
<dbReference type="Proteomes" id="UP000005496">
    <property type="component" value="Unassembled WGS sequence"/>
</dbReference>
<keyword evidence="1" id="KW-0472">Membrane</keyword>
<dbReference type="OrthoDB" id="9793746at2"/>
<name>D6SSR0_9BACT</name>
<evidence type="ECO:0000256" key="1">
    <source>
        <dbReference type="SAM" id="Phobius"/>
    </source>
</evidence>
<protein>
    <recommendedName>
        <fullName evidence="4">DUF368 domain-containing protein</fullName>
    </recommendedName>
</protein>
<gene>
    <name evidence="2" type="ORF">Dthio_PD1065</name>
</gene>
<feature type="transmembrane region" description="Helical" evidence="1">
    <location>
        <begin position="12"/>
        <end position="32"/>
    </location>
</feature>
<sequence length="312" mass="34067">MWKLFFKGFGIGAASIVPGLSGGTIALILGIYTRLIGIAGNIDHRTLAGLMRLVVRGRFARAFEYAVQTWQLHFVVPIGAGVLVAIFSTASLINFAVLNYRGFVFSFFFGLVLVSIYYPLKRAGRIRFKEVLVFFLAGTLILLAQLSPLWSDMQGFSNIGDLRFFLGGAVAMATMLLPGFSGSFMLVVMGVYFEILAAVAGMDLKIISLVGMGCVFGLISLAKVINYLLKNYYTTTMSFLAGLMFGSLAALWPFQKQVEINEDKVVTAGYALPESLAQGWPYFVCFLAGAGLVAVFILMDLTTGRHNRDETE</sequence>
<proteinExistence type="predicted"/>
<keyword evidence="1" id="KW-0812">Transmembrane</keyword>
<dbReference type="Pfam" id="PF04018">
    <property type="entry name" value="VCA0040-like"/>
    <property type="match status" value="1"/>
</dbReference>
<evidence type="ECO:0000313" key="2">
    <source>
        <dbReference type="EMBL" id="EFI33726.1"/>
    </source>
</evidence>
<reference evidence="2" key="1">
    <citation type="submission" date="2010-05" db="EMBL/GenBank/DDBJ databases">
        <title>The draft genome of Desulfonatronospira thiodismutans ASO3-1.</title>
        <authorList>
            <consortium name="US DOE Joint Genome Institute (JGI-PGF)"/>
            <person name="Lucas S."/>
            <person name="Copeland A."/>
            <person name="Lapidus A."/>
            <person name="Cheng J.-F."/>
            <person name="Bruce D."/>
            <person name="Goodwin L."/>
            <person name="Pitluck S."/>
            <person name="Chertkov O."/>
            <person name="Brettin T."/>
            <person name="Detter J.C."/>
            <person name="Han C."/>
            <person name="Land M.L."/>
            <person name="Hauser L."/>
            <person name="Kyrpides N."/>
            <person name="Mikhailova N."/>
            <person name="Muyzer G."/>
            <person name="Woyke T."/>
        </authorList>
    </citation>
    <scope>NUCLEOTIDE SEQUENCE [LARGE SCALE GENOMIC DNA]</scope>
    <source>
        <strain evidence="2">ASO3-1</strain>
    </source>
</reference>
<keyword evidence="1" id="KW-1133">Transmembrane helix</keyword>
<feature type="transmembrane region" description="Helical" evidence="1">
    <location>
        <begin position="280"/>
        <end position="299"/>
    </location>
</feature>
<dbReference type="eggNOG" id="COG2035">
    <property type="taxonomic scope" value="Bacteria"/>
</dbReference>
<comment type="caution">
    <text evidence="2">The sequence shown here is derived from an EMBL/GenBank/DDBJ whole genome shotgun (WGS) entry which is preliminary data.</text>
</comment>
<accession>D6SSR0</accession>
<feature type="transmembrane region" description="Helical" evidence="1">
    <location>
        <begin position="103"/>
        <end position="120"/>
    </location>
</feature>